<comment type="caution">
    <text evidence="2">The sequence shown here is derived from an EMBL/GenBank/DDBJ whole genome shotgun (WGS) entry which is preliminary data.</text>
</comment>
<name>A0A512BW46_9HYPH</name>
<gene>
    <name evidence="2" type="ORF">MAE02_38660</name>
</gene>
<evidence type="ECO:0000259" key="1">
    <source>
        <dbReference type="Pfam" id="PF02627"/>
    </source>
</evidence>
<reference evidence="2 3" key="1">
    <citation type="submission" date="2019-07" db="EMBL/GenBank/DDBJ databases">
        <title>Whole genome shotgun sequence of Microvirga aerophila NBRC 106136.</title>
        <authorList>
            <person name="Hosoyama A."/>
            <person name="Uohara A."/>
            <person name="Ohji S."/>
            <person name="Ichikawa N."/>
        </authorList>
    </citation>
    <scope>NUCLEOTIDE SEQUENCE [LARGE SCALE GENOMIC DNA]</scope>
    <source>
        <strain evidence="2 3">NBRC 106136</strain>
    </source>
</reference>
<keyword evidence="3" id="KW-1185">Reference proteome</keyword>
<organism evidence="2 3">
    <name type="scientific">Microvirga aerophila</name>
    <dbReference type="NCBI Taxonomy" id="670291"/>
    <lineage>
        <taxon>Bacteria</taxon>
        <taxon>Pseudomonadati</taxon>
        <taxon>Pseudomonadota</taxon>
        <taxon>Alphaproteobacteria</taxon>
        <taxon>Hyphomicrobiales</taxon>
        <taxon>Methylobacteriaceae</taxon>
        <taxon>Microvirga</taxon>
    </lineage>
</organism>
<feature type="domain" description="Carboxymuconolactone decarboxylase-like" evidence="1">
    <location>
        <begin position="58"/>
        <end position="118"/>
    </location>
</feature>
<protein>
    <recommendedName>
        <fullName evidence="1">Carboxymuconolactone decarboxylase-like domain-containing protein</fullName>
    </recommendedName>
</protein>
<dbReference type="InterPro" id="IPR029032">
    <property type="entry name" value="AhpD-like"/>
</dbReference>
<dbReference type="InterPro" id="IPR003779">
    <property type="entry name" value="CMD-like"/>
</dbReference>
<proteinExistence type="predicted"/>
<evidence type="ECO:0000313" key="2">
    <source>
        <dbReference type="EMBL" id="GEO16170.1"/>
    </source>
</evidence>
<dbReference type="SUPFAM" id="SSF69118">
    <property type="entry name" value="AhpD-like"/>
    <property type="match status" value="1"/>
</dbReference>
<dbReference type="Pfam" id="PF02627">
    <property type="entry name" value="CMD"/>
    <property type="match status" value="1"/>
</dbReference>
<evidence type="ECO:0000313" key="3">
    <source>
        <dbReference type="Proteomes" id="UP000321085"/>
    </source>
</evidence>
<accession>A0A512BW46</accession>
<dbReference type="PANTHER" id="PTHR34846:SF11">
    <property type="entry name" value="4-CARBOXYMUCONOLACTONE DECARBOXYLASE FAMILY PROTEIN (AFU_ORTHOLOGUE AFUA_6G11590)"/>
    <property type="match status" value="1"/>
</dbReference>
<dbReference type="AlphaFoldDB" id="A0A512BW46"/>
<dbReference type="Gene3D" id="1.20.1290.10">
    <property type="entry name" value="AhpD-like"/>
    <property type="match status" value="1"/>
</dbReference>
<sequence>MNPAPSMTSVLSFPEADLPERLGPPATLDAAQQEAADELLNGPRRGVYGPFRPLLHRPPLLRAVAKVGESLRYEGTLDAALREWTICVVARELSNVFEWDMHLPLAAAAGVPSTALAALDAGQPLQDDLRADLRLARIVAHELINQHRLSDKTYAEALQQWGEPTVVELLTLVGYFAMVCWLMNVARTPGPAT</sequence>
<dbReference type="GO" id="GO:0051920">
    <property type="term" value="F:peroxiredoxin activity"/>
    <property type="evidence" value="ECO:0007669"/>
    <property type="project" value="InterPro"/>
</dbReference>
<dbReference type="EMBL" id="BJYU01000056">
    <property type="protein sequence ID" value="GEO16170.1"/>
    <property type="molecule type" value="Genomic_DNA"/>
</dbReference>
<dbReference type="PANTHER" id="PTHR34846">
    <property type="entry name" value="4-CARBOXYMUCONOLACTONE DECARBOXYLASE FAMILY PROTEIN (AFU_ORTHOLOGUE AFUA_6G11590)"/>
    <property type="match status" value="1"/>
</dbReference>
<dbReference type="Proteomes" id="UP000321085">
    <property type="component" value="Unassembled WGS sequence"/>
</dbReference>